<feature type="transmembrane region" description="Helical" evidence="1">
    <location>
        <begin position="7"/>
        <end position="28"/>
    </location>
</feature>
<dbReference type="RefSeq" id="WP_099391483.1">
    <property type="nucleotide sequence ID" value="NZ_PDYF01000008.1"/>
</dbReference>
<dbReference type="AlphaFoldDB" id="A0A2G3DXJ2"/>
<evidence type="ECO:0000313" key="3">
    <source>
        <dbReference type="Proteomes" id="UP000225889"/>
    </source>
</evidence>
<keyword evidence="1" id="KW-1133">Transmembrane helix</keyword>
<reference evidence="2 3" key="2">
    <citation type="submission" date="2017-10" db="EMBL/GenBank/DDBJ databases">
        <authorList>
            <person name="Banno H."/>
            <person name="Chua N.-H."/>
        </authorList>
    </citation>
    <scope>NUCLEOTIDE SEQUENCE [LARGE SCALE GENOMIC DNA]</scope>
    <source>
        <strain evidence="2 3">JK626</strain>
    </source>
</reference>
<gene>
    <name evidence="2" type="ORF">CSX01_03680</name>
</gene>
<accession>A0A2G3DXJ2</accession>
<comment type="caution">
    <text evidence="2">The sequence shown here is derived from an EMBL/GenBank/DDBJ whole genome shotgun (WGS) entry which is preliminary data.</text>
</comment>
<feature type="transmembrane region" description="Helical" evidence="1">
    <location>
        <begin position="98"/>
        <end position="118"/>
    </location>
</feature>
<organism evidence="2 3">
    <name type="scientific">Pseudobutyrivibrio ruminis</name>
    <dbReference type="NCBI Taxonomy" id="46206"/>
    <lineage>
        <taxon>Bacteria</taxon>
        <taxon>Bacillati</taxon>
        <taxon>Bacillota</taxon>
        <taxon>Clostridia</taxon>
        <taxon>Lachnospirales</taxon>
        <taxon>Lachnospiraceae</taxon>
        <taxon>Pseudobutyrivibrio</taxon>
    </lineage>
</organism>
<name>A0A2G3DXJ2_9FIRM</name>
<protein>
    <submittedName>
        <fullName evidence="2">Uncharacterized protein</fullName>
    </submittedName>
</protein>
<feature type="transmembrane region" description="Helical" evidence="1">
    <location>
        <begin position="68"/>
        <end position="86"/>
    </location>
</feature>
<proteinExistence type="predicted"/>
<keyword evidence="1" id="KW-0472">Membrane</keyword>
<keyword evidence="1" id="KW-0812">Transmembrane</keyword>
<feature type="transmembrane region" description="Helical" evidence="1">
    <location>
        <begin position="130"/>
        <end position="149"/>
    </location>
</feature>
<feature type="transmembrane region" description="Helical" evidence="1">
    <location>
        <begin position="34"/>
        <end position="56"/>
    </location>
</feature>
<evidence type="ECO:0000256" key="1">
    <source>
        <dbReference type="SAM" id="Phobius"/>
    </source>
</evidence>
<evidence type="ECO:0000313" key="2">
    <source>
        <dbReference type="EMBL" id="PHU35714.1"/>
    </source>
</evidence>
<sequence>MQEERVPLISTAVIVQAIVFLLMTSYGSMSVFSFSGRTICVVALWVYVFSMVDYTYTREIRHAIKMAIVYTVIWGAIETGMDFVLNRLLNMGFFTVGGAWYGIQNLLCLCSVLAFNHYFDEDGKEIKKSVIALLVVGVAVYLFAVHYVIENVPNTVPSTIFEHVTSTVNQQDIILKRVAAIFYGIEGFLISFSLERQNN</sequence>
<feature type="transmembrane region" description="Helical" evidence="1">
    <location>
        <begin position="174"/>
        <end position="194"/>
    </location>
</feature>
<dbReference type="EMBL" id="PDYF01000008">
    <property type="protein sequence ID" value="PHU35714.1"/>
    <property type="molecule type" value="Genomic_DNA"/>
</dbReference>
<reference evidence="2 3" key="1">
    <citation type="submission" date="2017-10" db="EMBL/GenBank/DDBJ databases">
        <title>Resolving the taxonomy of Roseburia spp., Eubacterium rectale and Agathobacter spp. through phylogenomic analysis.</title>
        <authorList>
            <person name="Sheridan P.O."/>
            <person name="Walker A.W."/>
            <person name="Duncan S.H."/>
            <person name="Scott K.P."/>
            <person name="Toole P.W.O."/>
            <person name="Luis P."/>
            <person name="Flint H.J."/>
        </authorList>
    </citation>
    <scope>NUCLEOTIDE SEQUENCE [LARGE SCALE GENOMIC DNA]</scope>
    <source>
        <strain evidence="2 3">JK626</strain>
    </source>
</reference>
<dbReference type="Proteomes" id="UP000225889">
    <property type="component" value="Unassembled WGS sequence"/>
</dbReference>